<dbReference type="AlphaFoldDB" id="V4SR42"/>
<dbReference type="Proteomes" id="UP000030687">
    <property type="component" value="Unassembled WGS sequence"/>
</dbReference>
<organism evidence="1 2">
    <name type="scientific">Citrus clementina</name>
    <name type="common">Clementine</name>
    <name type="synonym">Citrus deliciosa x Citrus sinensis</name>
    <dbReference type="NCBI Taxonomy" id="85681"/>
    <lineage>
        <taxon>Eukaryota</taxon>
        <taxon>Viridiplantae</taxon>
        <taxon>Streptophyta</taxon>
        <taxon>Embryophyta</taxon>
        <taxon>Tracheophyta</taxon>
        <taxon>Spermatophyta</taxon>
        <taxon>Magnoliopsida</taxon>
        <taxon>eudicotyledons</taxon>
        <taxon>Gunneridae</taxon>
        <taxon>Pentapetalae</taxon>
        <taxon>rosids</taxon>
        <taxon>malvids</taxon>
        <taxon>Sapindales</taxon>
        <taxon>Rutaceae</taxon>
        <taxon>Aurantioideae</taxon>
        <taxon>Citrus</taxon>
    </lineage>
</organism>
<gene>
    <name evidence="1" type="ORF">CICLE_v10013300mg</name>
</gene>
<protein>
    <submittedName>
        <fullName evidence="1">Uncharacterized protein</fullName>
    </submittedName>
</protein>
<keyword evidence="2" id="KW-1185">Reference proteome</keyword>
<evidence type="ECO:0000313" key="2">
    <source>
        <dbReference type="Proteomes" id="UP000030687"/>
    </source>
</evidence>
<dbReference type="Gramene" id="ESR43142">
    <property type="protein sequence ID" value="ESR43142"/>
    <property type="gene ID" value="CICLE_v10013300mg"/>
</dbReference>
<dbReference type="InParanoid" id="V4SR42"/>
<reference evidence="1 2" key="1">
    <citation type="submission" date="2013-10" db="EMBL/GenBank/DDBJ databases">
        <authorList>
            <consortium name="International Citrus Genome Consortium"/>
            <person name="Jenkins J."/>
            <person name="Schmutz J."/>
            <person name="Prochnik S."/>
            <person name="Rokhsar D."/>
            <person name="Gmitter F."/>
            <person name="Ollitrault P."/>
            <person name="Machado M."/>
            <person name="Talon M."/>
            <person name="Wincker P."/>
            <person name="Jaillon O."/>
            <person name="Morgante M."/>
        </authorList>
    </citation>
    <scope>NUCLEOTIDE SEQUENCE</scope>
    <source>
        <strain evidence="2">cv. Clemenules</strain>
    </source>
</reference>
<proteinExistence type="predicted"/>
<dbReference type="EMBL" id="KI536861">
    <property type="protein sequence ID" value="ESR43142.1"/>
    <property type="molecule type" value="Genomic_DNA"/>
</dbReference>
<evidence type="ECO:0000313" key="1">
    <source>
        <dbReference type="EMBL" id="ESR43142.1"/>
    </source>
</evidence>
<name>V4SR42_CITCL</name>
<dbReference type="KEGG" id="cic:CICLE_v10013300mg"/>
<accession>V4SR42</accession>
<sequence length="59" mass="7012">MVKSDKSPLRRELWFCFDCGCEREHEGEEEEWGSLIMRESGCLEGSQNRRVWNFEASKL</sequence>